<gene>
    <name evidence="4" type="ORF">E1288_22660</name>
</gene>
<comment type="caution">
    <text evidence="4">The sequence shown here is derived from an EMBL/GenBank/DDBJ whole genome shotgun (WGS) entry which is preliminary data.</text>
</comment>
<evidence type="ECO:0000313" key="5">
    <source>
        <dbReference type="Proteomes" id="UP000294947"/>
    </source>
</evidence>
<dbReference type="RefSeq" id="WP_132488224.1">
    <property type="nucleotide sequence ID" value="NZ_SMKW01000031.1"/>
</dbReference>
<evidence type="ECO:0000259" key="3">
    <source>
        <dbReference type="Pfam" id="PF00291"/>
    </source>
</evidence>
<accession>A0A4R4YUX5</accession>
<protein>
    <submittedName>
        <fullName evidence="4">Diaminopropionate ammonia-lyase</fullName>
        <ecNumber evidence="4">4.3.1.15</ecNumber>
    </submittedName>
</protein>
<keyword evidence="5" id="KW-1185">Reference proteome</keyword>
<dbReference type="OrthoDB" id="34584at2"/>
<dbReference type="GO" id="GO:0008838">
    <property type="term" value="F:diaminopropionate ammonia-lyase activity"/>
    <property type="evidence" value="ECO:0007669"/>
    <property type="project" value="UniProtKB-EC"/>
</dbReference>
<name>A0A4R4YUX5_9PSEU</name>
<sequence length="383" mass="40455">MKTDAGELLINHRSVPVIEGIAVDRGPLRLHRRLPGYARTPLLEIPSLAERLGVGRLWVKDESSRLGLQSFKILGASYAVYRALCERLGAEPSWSDIDELRRQVSTLAPMTLAAATDGNHGLAVARMARLLGLTARVYVPATMIAARIEAIESEDAAVTVVDGDYDDAVRRSAEDASDGCIVVSDTSWPGYQRIPWWVIEGYSTIFWEVDDALHERGAGPPDVVVVPMGVGALAAATVRHYRRPEASAKPRLVGVEPLSADCVLASLRAGRPVTIPGPHDSIMAGLNCGTPSQLAWPLLRDGMDVVAAIDDTRACAAVRQLAGVGIVAGETGAAGIGALAELRDEAGQARVASGLSPVASVLVVVTEGATDPQSYARITTGHA</sequence>
<dbReference type="PANTHER" id="PTHR42937">
    <property type="match status" value="1"/>
</dbReference>
<dbReference type="SUPFAM" id="SSF53686">
    <property type="entry name" value="Tryptophan synthase beta subunit-like PLP-dependent enzymes"/>
    <property type="match status" value="1"/>
</dbReference>
<evidence type="ECO:0000256" key="1">
    <source>
        <dbReference type="ARBA" id="ARBA00001933"/>
    </source>
</evidence>
<feature type="domain" description="Tryptophan synthase beta chain-like PALP" evidence="3">
    <location>
        <begin position="35"/>
        <end position="351"/>
    </location>
</feature>
<dbReference type="Pfam" id="PF00291">
    <property type="entry name" value="PALP"/>
    <property type="match status" value="1"/>
</dbReference>
<dbReference type="InterPro" id="IPR036052">
    <property type="entry name" value="TrpB-like_PALP_sf"/>
</dbReference>
<reference evidence="4 5" key="1">
    <citation type="submission" date="2019-03" db="EMBL/GenBank/DDBJ databases">
        <title>Draft genome sequences of novel Actinobacteria.</title>
        <authorList>
            <person name="Sahin N."/>
            <person name="Ay H."/>
            <person name="Saygin H."/>
        </authorList>
    </citation>
    <scope>NUCLEOTIDE SEQUENCE [LARGE SCALE GENOMIC DNA]</scope>
    <source>
        <strain evidence="4 5">7K502</strain>
    </source>
</reference>
<dbReference type="GO" id="GO:1901605">
    <property type="term" value="P:alpha-amino acid metabolic process"/>
    <property type="evidence" value="ECO:0007669"/>
    <property type="project" value="UniProtKB-ARBA"/>
</dbReference>
<dbReference type="EMBL" id="SMKW01000031">
    <property type="protein sequence ID" value="TDD48109.1"/>
    <property type="molecule type" value="Genomic_DNA"/>
</dbReference>
<dbReference type="EC" id="4.3.1.15" evidence="4"/>
<organism evidence="4 5">
    <name type="scientific">Saccharopolyspora elongata</name>
    <dbReference type="NCBI Taxonomy" id="2530387"/>
    <lineage>
        <taxon>Bacteria</taxon>
        <taxon>Bacillati</taxon>
        <taxon>Actinomycetota</taxon>
        <taxon>Actinomycetes</taxon>
        <taxon>Pseudonocardiales</taxon>
        <taxon>Pseudonocardiaceae</taxon>
        <taxon>Saccharopolyspora</taxon>
    </lineage>
</organism>
<keyword evidence="4" id="KW-0456">Lyase</keyword>
<comment type="cofactor">
    <cofactor evidence="1">
        <name>pyridoxal 5'-phosphate</name>
        <dbReference type="ChEBI" id="CHEBI:597326"/>
    </cofactor>
</comment>
<dbReference type="InterPro" id="IPR001926">
    <property type="entry name" value="TrpB-like_PALP"/>
</dbReference>
<dbReference type="PANTHER" id="PTHR42937:SF1">
    <property type="entry name" value="DIAMINOPROPIONATE AMMONIA-LYASE"/>
    <property type="match status" value="1"/>
</dbReference>
<dbReference type="AlphaFoldDB" id="A0A4R4YUX5"/>
<proteinExistence type="predicted"/>
<dbReference type="Proteomes" id="UP000294947">
    <property type="component" value="Unassembled WGS sequence"/>
</dbReference>
<dbReference type="Gene3D" id="3.40.50.1100">
    <property type="match status" value="2"/>
</dbReference>
<keyword evidence="2" id="KW-0663">Pyridoxal phosphate</keyword>
<dbReference type="NCBIfam" id="NF006058">
    <property type="entry name" value="PRK08206.1"/>
    <property type="match status" value="1"/>
</dbReference>
<evidence type="ECO:0000313" key="4">
    <source>
        <dbReference type="EMBL" id="TDD48109.1"/>
    </source>
</evidence>
<evidence type="ECO:0000256" key="2">
    <source>
        <dbReference type="ARBA" id="ARBA00022898"/>
    </source>
</evidence>